<dbReference type="InterPro" id="IPR036034">
    <property type="entry name" value="PDZ_sf"/>
</dbReference>
<organism evidence="4 5">
    <name type="scientific">Eiseniibacteriota bacterium</name>
    <dbReference type="NCBI Taxonomy" id="2212470"/>
    <lineage>
        <taxon>Bacteria</taxon>
        <taxon>Candidatus Eiseniibacteriota</taxon>
    </lineage>
</organism>
<proteinExistence type="predicted"/>
<dbReference type="InterPro" id="IPR036890">
    <property type="entry name" value="HATPase_C_sf"/>
</dbReference>
<dbReference type="SUPFAM" id="SSF55874">
    <property type="entry name" value="ATPase domain of HSP90 chaperone/DNA topoisomerase II/histidine kinase"/>
    <property type="match status" value="1"/>
</dbReference>
<feature type="transmembrane region" description="Helical" evidence="2">
    <location>
        <begin position="287"/>
        <end position="305"/>
    </location>
</feature>
<keyword evidence="1" id="KW-0175">Coiled coil</keyword>
<protein>
    <submittedName>
        <fullName evidence="4">Histidine kinase</fullName>
    </submittedName>
</protein>
<dbReference type="PANTHER" id="PTHR34220:SF7">
    <property type="entry name" value="SENSOR HISTIDINE KINASE YPDA"/>
    <property type="match status" value="1"/>
</dbReference>
<evidence type="ECO:0000259" key="3">
    <source>
        <dbReference type="Pfam" id="PF06580"/>
    </source>
</evidence>
<feature type="transmembrane region" description="Helical" evidence="2">
    <location>
        <begin position="389"/>
        <end position="411"/>
    </location>
</feature>
<evidence type="ECO:0000256" key="1">
    <source>
        <dbReference type="SAM" id="Coils"/>
    </source>
</evidence>
<feature type="domain" description="Signal transduction histidine kinase internal region" evidence="3">
    <location>
        <begin position="525"/>
        <end position="602"/>
    </location>
</feature>
<gene>
    <name evidence="4" type="ORF">HY076_00675</name>
</gene>
<dbReference type="GO" id="GO:0000155">
    <property type="term" value="F:phosphorelay sensor kinase activity"/>
    <property type="evidence" value="ECO:0007669"/>
    <property type="project" value="InterPro"/>
</dbReference>
<evidence type="ECO:0000256" key="2">
    <source>
        <dbReference type="SAM" id="Phobius"/>
    </source>
</evidence>
<keyword evidence="2" id="KW-0472">Membrane</keyword>
<sequence>MTHEFRARRALAVVAVAVALSFAAPRFLTHTPYPRLGVSLTIDAARGLPKVARVLGPPAEGLLRDGDVLISVNGERMRAPSLRPSAPHDRLPRDVFTLEFERDGRVMRVLMPPVHLSPWQRLRALLVPLTAVVAAPLVAFWLVWRRPDIGTAWTFLLFANLQAVAVVHEVYRTPDFEPTGLFKSYLALYGWLVCFAPASFIHFMSVFPRPRWRPGAMARSPWFWLIVAGYVTPLYFIARLIADGSLPQQPFAVYQTLAMALGVVSIVERYGRPGRGDWHPTRSQRGLALGVALFLLIGAALGWALENEAFAALLQFSGFRLIAAAVSFTLLGTPFVMAFLIARDPVFDPRRLLERGLPYALLSGVLAALYLGIVVAGQRLFASITGEQALVINVVAALVVAFVFAPLRVRLQRALDRLFRRDVMALRAALDQAGRELLRALDRDDARASVEAALLRGIGRRVALDWPENGPPRLAAGEELPEHAQGAVENLLNQAGIRLENLALQEQRGAAERRAVELREAATRAELRALHAQIQPHFLFNALNALSYLTETDPRAAQRFTERLADMLRYTVEAGGRSAALLGDEIAFVEDYLGIARERYDGELAFQFRGARELLSVTVPPLLLQPLVENSLKHGLAPDAEALHLSLDACRRDGWLELTFSDDGTANGNGSRGLGVGLDNLEQRVQRFAGPGSSMSAGPRPEGGFAVTMRWRDQGAEVKR</sequence>
<evidence type="ECO:0000313" key="4">
    <source>
        <dbReference type="EMBL" id="MBI3538774.1"/>
    </source>
</evidence>
<dbReference type="Gene3D" id="3.30.565.10">
    <property type="entry name" value="Histidine kinase-like ATPase, C-terminal domain"/>
    <property type="match status" value="1"/>
</dbReference>
<dbReference type="Proteomes" id="UP000807850">
    <property type="component" value="Unassembled WGS sequence"/>
</dbReference>
<dbReference type="EMBL" id="JACQAY010000026">
    <property type="protein sequence ID" value="MBI3538774.1"/>
    <property type="molecule type" value="Genomic_DNA"/>
</dbReference>
<feature type="transmembrane region" description="Helical" evidence="2">
    <location>
        <begin position="188"/>
        <end position="210"/>
    </location>
</feature>
<name>A0A9D6L6J2_UNCEI</name>
<reference evidence="4" key="1">
    <citation type="submission" date="2020-07" db="EMBL/GenBank/DDBJ databases">
        <title>Huge and variable diversity of episymbiotic CPR bacteria and DPANN archaea in groundwater ecosystems.</title>
        <authorList>
            <person name="He C.Y."/>
            <person name="Keren R."/>
            <person name="Whittaker M."/>
            <person name="Farag I.F."/>
            <person name="Doudna J."/>
            <person name="Cate J.H.D."/>
            <person name="Banfield J.F."/>
        </authorList>
    </citation>
    <scope>NUCLEOTIDE SEQUENCE</scope>
    <source>
        <strain evidence="4">NC_groundwater_928_Pr1_S-0.2um_72_17</strain>
    </source>
</reference>
<keyword evidence="4" id="KW-0808">Transferase</keyword>
<comment type="caution">
    <text evidence="4">The sequence shown here is derived from an EMBL/GenBank/DDBJ whole genome shotgun (WGS) entry which is preliminary data.</text>
</comment>
<feature type="transmembrane region" description="Helical" evidence="2">
    <location>
        <begin position="222"/>
        <end position="242"/>
    </location>
</feature>
<feature type="transmembrane region" description="Helical" evidence="2">
    <location>
        <begin position="151"/>
        <end position="168"/>
    </location>
</feature>
<dbReference type="GO" id="GO:0016020">
    <property type="term" value="C:membrane"/>
    <property type="evidence" value="ECO:0007669"/>
    <property type="project" value="InterPro"/>
</dbReference>
<keyword evidence="4" id="KW-0418">Kinase</keyword>
<dbReference type="InterPro" id="IPR050640">
    <property type="entry name" value="Bact_2-comp_sensor_kinase"/>
</dbReference>
<dbReference type="AlphaFoldDB" id="A0A9D6L6J2"/>
<keyword evidence="2" id="KW-1133">Transmembrane helix</keyword>
<accession>A0A9D6L6J2</accession>
<evidence type="ECO:0000313" key="5">
    <source>
        <dbReference type="Proteomes" id="UP000807850"/>
    </source>
</evidence>
<feature type="transmembrane region" description="Helical" evidence="2">
    <location>
        <begin position="125"/>
        <end position="144"/>
    </location>
</feature>
<dbReference type="InterPro" id="IPR010559">
    <property type="entry name" value="Sig_transdc_His_kin_internal"/>
</dbReference>
<feature type="coiled-coil region" evidence="1">
    <location>
        <begin position="501"/>
        <end position="528"/>
    </location>
</feature>
<feature type="transmembrane region" description="Helical" evidence="2">
    <location>
        <begin position="317"/>
        <end position="341"/>
    </location>
</feature>
<keyword evidence="2" id="KW-0812">Transmembrane</keyword>
<dbReference type="SUPFAM" id="SSF50156">
    <property type="entry name" value="PDZ domain-like"/>
    <property type="match status" value="1"/>
</dbReference>
<dbReference type="PANTHER" id="PTHR34220">
    <property type="entry name" value="SENSOR HISTIDINE KINASE YPDA"/>
    <property type="match status" value="1"/>
</dbReference>
<feature type="transmembrane region" description="Helical" evidence="2">
    <location>
        <begin position="357"/>
        <end position="377"/>
    </location>
</feature>
<dbReference type="Pfam" id="PF06580">
    <property type="entry name" value="His_kinase"/>
    <property type="match status" value="1"/>
</dbReference>